<dbReference type="AlphaFoldDB" id="A0A2N3LM55"/>
<reference evidence="3 4" key="1">
    <citation type="submission" date="2017-11" db="EMBL/GenBank/DDBJ databases">
        <title>Bacillus camelliae sp. nov., isolated from pu'er tea.</title>
        <authorList>
            <person name="Niu L."/>
        </authorList>
    </citation>
    <scope>NUCLEOTIDE SEQUENCE [LARGE SCALE GENOMIC DNA]</scope>
    <source>
        <strain evidence="3 4">7578-1</strain>
    </source>
</reference>
<dbReference type="Proteomes" id="UP000233440">
    <property type="component" value="Unassembled WGS sequence"/>
</dbReference>
<evidence type="ECO:0000256" key="1">
    <source>
        <dbReference type="SAM" id="Phobius"/>
    </source>
</evidence>
<accession>A0A2N3LM55</accession>
<dbReference type="OrthoDB" id="2455196at2"/>
<dbReference type="RefSeq" id="WP_101353683.1">
    <property type="nucleotide sequence ID" value="NZ_PIQO01000004.1"/>
</dbReference>
<gene>
    <name evidence="3" type="ORF">CWO92_07950</name>
</gene>
<name>A0A2N3LM55_9BACI</name>
<dbReference type="Pfam" id="PF13786">
    <property type="entry name" value="DUF4179"/>
    <property type="match status" value="1"/>
</dbReference>
<feature type="transmembrane region" description="Helical" evidence="1">
    <location>
        <begin position="48"/>
        <end position="69"/>
    </location>
</feature>
<proteinExistence type="predicted"/>
<evidence type="ECO:0000313" key="4">
    <source>
        <dbReference type="Proteomes" id="UP000233440"/>
    </source>
</evidence>
<dbReference type="EMBL" id="PIQO01000004">
    <property type="protein sequence ID" value="PKR85634.1"/>
    <property type="molecule type" value="Genomic_DNA"/>
</dbReference>
<keyword evidence="1" id="KW-0472">Membrane</keyword>
<dbReference type="InterPro" id="IPR025436">
    <property type="entry name" value="DUF4179"/>
</dbReference>
<protein>
    <recommendedName>
        <fullName evidence="2">DUF4179 domain-containing protein</fullName>
    </recommendedName>
</protein>
<comment type="caution">
    <text evidence="3">The sequence shown here is derived from an EMBL/GenBank/DDBJ whole genome shotgun (WGS) entry which is preliminary data.</text>
</comment>
<keyword evidence="1" id="KW-0812">Transmembrane</keyword>
<sequence length="341" mass="39472">MEHNPIRKEINSIELPKELNRRIMEGFIQAEQEMNNQSLKKKGNRKKYITLWFSAAIIFIGLFVGSSFVSPTIASIVSKMPLFHNVFNRGPIVESLMNHLIKQGYTIKGLSQTKNTISVSIDPKQYSEQKKEVEKAAKQYIQQQGYSNIEIKVKKYSGSKVIKNVTDYPLENSDFIIEISKKMAEAGFDTKYNQYQTKPKPAELTLVIPERDYKTRKNDIIQIVKEVGDAFDVGTFKISFNTFKIDNLERKDRWTDIISTLNEVLLNYKEYPINSFGSSINDNVRLYVQLDILRDNPSAKEKAKVIEQEIREFLSSPIINKVIKDDHYKIEITSKDKKRLN</sequence>
<keyword evidence="4" id="KW-1185">Reference proteome</keyword>
<organism evidence="3 4">
    <name type="scientific">Heyndrickxia camelliae</name>
    <dbReference type="NCBI Taxonomy" id="1707093"/>
    <lineage>
        <taxon>Bacteria</taxon>
        <taxon>Bacillati</taxon>
        <taxon>Bacillota</taxon>
        <taxon>Bacilli</taxon>
        <taxon>Bacillales</taxon>
        <taxon>Bacillaceae</taxon>
        <taxon>Heyndrickxia</taxon>
    </lineage>
</organism>
<evidence type="ECO:0000259" key="2">
    <source>
        <dbReference type="Pfam" id="PF13786"/>
    </source>
</evidence>
<feature type="domain" description="DUF4179" evidence="2">
    <location>
        <begin position="45"/>
        <end position="122"/>
    </location>
</feature>
<evidence type="ECO:0000313" key="3">
    <source>
        <dbReference type="EMBL" id="PKR85634.1"/>
    </source>
</evidence>
<keyword evidence="1" id="KW-1133">Transmembrane helix</keyword>